<gene>
    <name evidence="1" type="ORF">HAX54_016504</name>
</gene>
<dbReference type="Gene3D" id="3.40.50.1820">
    <property type="entry name" value="alpha/beta hydrolase"/>
    <property type="match status" value="1"/>
</dbReference>
<name>A0ABS8Y2Y6_DATST</name>
<dbReference type="PANTHER" id="PTHR10992:SF1002">
    <property type="entry name" value="SALICYLIC ACID-BINDING PROTEIN 2-LIKE"/>
    <property type="match status" value="1"/>
</dbReference>
<protein>
    <submittedName>
        <fullName evidence="1">Uncharacterized protein</fullName>
    </submittedName>
</protein>
<dbReference type="Proteomes" id="UP000823775">
    <property type="component" value="Unassembled WGS sequence"/>
</dbReference>
<organism evidence="1 2">
    <name type="scientific">Datura stramonium</name>
    <name type="common">Jimsonweed</name>
    <name type="synonym">Common thornapple</name>
    <dbReference type="NCBI Taxonomy" id="4076"/>
    <lineage>
        <taxon>Eukaryota</taxon>
        <taxon>Viridiplantae</taxon>
        <taxon>Streptophyta</taxon>
        <taxon>Embryophyta</taxon>
        <taxon>Tracheophyta</taxon>
        <taxon>Spermatophyta</taxon>
        <taxon>Magnoliopsida</taxon>
        <taxon>eudicotyledons</taxon>
        <taxon>Gunneridae</taxon>
        <taxon>Pentapetalae</taxon>
        <taxon>asterids</taxon>
        <taxon>lamiids</taxon>
        <taxon>Solanales</taxon>
        <taxon>Solanaceae</taxon>
        <taxon>Solanoideae</taxon>
        <taxon>Datureae</taxon>
        <taxon>Datura</taxon>
    </lineage>
</organism>
<dbReference type="InterPro" id="IPR029058">
    <property type="entry name" value="AB_hydrolase_fold"/>
</dbReference>
<sequence length="171" mass="19204">MSGPKWPKASKHFVIVHGAYRGAWSWYKLLASLKTSGHNVTALDLGTSGINPKQVLEVPHLSDIMKFMTSPPADEKLVIDLALATTVLRSLYTYSVEDVSKEIVLSSKRYGSVRRVFIVAAEDKLLRKEFQQRMIEKNPPDEVKEIQGSDHMVMMSKPLQLCNLLLSIGHK</sequence>
<reference evidence="1 2" key="1">
    <citation type="journal article" date="2021" name="BMC Genomics">
        <title>Datura genome reveals duplications of psychoactive alkaloid biosynthetic genes and high mutation rate following tissue culture.</title>
        <authorList>
            <person name="Rajewski A."/>
            <person name="Carter-House D."/>
            <person name="Stajich J."/>
            <person name="Litt A."/>
        </authorList>
    </citation>
    <scope>NUCLEOTIDE SEQUENCE [LARGE SCALE GENOMIC DNA]</scope>
    <source>
        <strain evidence="1">AR-01</strain>
    </source>
</reference>
<proteinExistence type="predicted"/>
<evidence type="ECO:0000313" key="2">
    <source>
        <dbReference type="Proteomes" id="UP000823775"/>
    </source>
</evidence>
<keyword evidence="2" id="KW-1185">Reference proteome</keyword>
<dbReference type="PANTHER" id="PTHR10992">
    <property type="entry name" value="METHYLESTERASE FAMILY MEMBER"/>
    <property type="match status" value="1"/>
</dbReference>
<evidence type="ECO:0000313" key="1">
    <source>
        <dbReference type="EMBL" id="MCE5166256.1"/>
    </source>
</evidence>
<comment type="caution">
    <text evidence="1">The sequence shown here is derived from an EMBL/GenBank/DDBJ whole genome shotgun (WGS) entry which is preliminary data.</text>
</comment>
<dbReference type="InterPro" id="IPR045889">
    <property type="entry name" value="MES/HNL"/>
</dbReference>
<accession>A0ABS8Y2Y6</accession>
<dbReference type="EMBL" id="JACEIK010020689">
    <property type="protein sequence ID" value="MCE5166256.1"/>
    <property type="molecule type" value="Genomic_DNA"/>
</dbReference>
<dbReference type="SUPFAM" id="SSF53474">
    <property type="entry name" value="alpha/beta-Hydrolases"/>
    <property type="match status" value="1"/>
</dbReference>